<evidence type="ECO:0000313" key="1">
    <source>
        <dbReference type="EMBL" id="JAH95913.1"/>
    </source>
</evidence>
<proteinExistence type="predicted"/>
<name>A0A0E9X2L9_ANGAN</name>
<protein>
    <submittedName>
        <fullName evidence="1">Uncharacterized protein</fullName>
    </submittedName>
</protein>
<accession>A0A0E9X2L9</accession>
<reference evidence="1" key="2">
    <citation type="journal article" date="2015" name="Fish Shellfish Immunol.">
        <title>Early steps in the European eel (Anguilla anguilla)-Vibrio vulnificus interaction in the gills: Role of the RtxA13 toxin.</title>
        <authorList>
            <person name="Callol A."/>
            <person name="Pajuelo D."/>
            <person name="Ebbesson L."/>
            <person name="Teles M."/>
            <person name="MacKenzie S."/>
            <person name="Amaro C."/>
        </authorList>
    </citation>
    <scope>NUCLEOTIDE SEQUENCE</scope>
</reference>
<sequence>MCMCCIFRTQTDNYLRPDVAMMTSLLNVAKLKCRCLIKSTDMALIWF</sequence>
<organism evidence="1">
    <name type="scientific">Anguilla anguilla</name>
    <name type="common">European freshwater eel</name>
    <name type="synonym">Muraena anguilla</name>
    <dbReference type="NCBI Taxonomy" id="7936"/>
    <lineage>
        <taxon>Eukaryota</taxon>
        <taxon>Metazoa</taxon>
        <taxon>Chordata</taxon>
        <taxon>Craniata</taxon>
        <taxon>Vertebrata</taxon>
        <taxon>Euteleostomi</taxon>
        <taxon>Actinopterygii</taxon>
        <taxon>Neopterygii</taxon>
        <taxon>Teleostei</taxon>
        <taxon>Anguilliformes</taxon>
        <taxon>Anguillidae</taxon>
        <taxon>Anguilla</taxon>
    </lineage>
</organism>
<reference evidence="1" key="1">
    <citation type="submission" date="2014-11" db="EMBL/GenBank/DDBJ databases">
        <authorList>
            <person name="Amaro Gonzalez C."/>
        </authorList>
    </citation>
    <scope>NUCLEOTIDE SEQUENCE</scope>
</reference>
<dbReference type="EMBL" id="GBXM01012664">
    <property type="protein sequence ID" value="JAH95913.1"/>
    <property type="molecule type" value="Transcribed_RNA"/>
</dbReference>
<dbReference type="AlphaFoldDB" id="A0A0E9X2L9"/>